<reference evidence="2 3" key="1">
    <citation type="journal article" date="2018" name="Sci. Rep.">
        <title>Genomic signatures of local adaptation to the degree of environmental predictability in rotifers.</title>
        <authorList>
            <person name="Franch-Gras L."/>
            <person name="Hahn C."/>
            <person name="Garcia-Roger E.M."/>
            <person name="Carmona M.J."/>
            <person name="Serra M."/>
            <person name="Gomez A."/>
        </authorList>
    </citation>
    <scope>NUCLEOTIDE SEQUENCE [LARGE SCALE GENOMIC DNA]</scope>
    <source>
        <strain evidence="2">HYR1</strain>
    </source>
</reference>
<evidence type="ECO:0000256" key="1">
    <source>
        <dbReference type="SAM" id="Phobius"/>
    </source>
</evidence>
<organism evidence="2 3">
    <name type="scientific">Brachionus plicatilis</name>
    <name type="common">Marine rotifer</name>
    <name type="synonym">Brachionus muelleri</name>
    <dbReference type="NCBI Taxonomy" id="10195"/>
    <lineage>
        <taxon>Eukaryota</taxon>
        <taxon>Metazoa</taxon>
        <taxon>Spiralia</taxon>
        <taxon>Gnathifera</taxon>
        <taxon>Rotifera</taxon>
        <taxon>Eurotatoria</taxon>
        <taxon>Monogononta</taxon>
        <taxon>Pseudotrocha</taxon>
        <taxon>Ploima</taxon>
        <taxon>Brachionidae</taxon>
        <taxon>Brachionus</taxon>
    </lineage>
</organism>
<proteinExistence type="predicted"/>
<evidence type="ECO:0000313" key="2">
    <source>
        <dbReference type="EMBL" id="RNA01268.1"/>
    </source>
</evidence>
<sequence length="101" mass="11616">MNAIKNLVDFQLDSLLYEKFKVKLHSQLSLNLKSSRLDLEKNSVDSSRPSRFPTLSGIECVLVILMCLMNFNFLNNIVSKNNSFTNAFLDVFCSLLLYYLI</sequence>
<accession>A0A3M7PRJ1</accession>
<gene>
    <name evidence="2" type="ORF">BpHYR1_019971</name>
</gene>
<dbReference type="Proteomes" id="UP000276133">
    <property type="component" value="Unassembled WGS sequence"/>
</dbReference>
<keyword evidence="3" id="KW-1185">Reference proteome</keyword>
<keyword evidence="1" id="KW-0812">Transmembrane</keyword>
<evidence type="ECO:0000313" key="3">
    <source>
        <dbReference type="Proteomes" id="UP000276133"/>
    </source>
</evidence>
<dbReference type="EMBL" id="REGN01009389">
    <property type="protein sequence ID" value="RNA01268.1"/>
    <property type="molecule type" value="Genomic_DNA"/>
</dbReference>
<feature type="transmembrane region" description="Helical" evidence="1">
    <location>
        <begin position="52"/>
        <end position="71"/>
    </location>
</feature>
<protein>
    <submittedName>
        <fullName evidence="2">Uncharacterized protein</fullName>
    </submittedName>
</protein>
<dbReference type="AlphaFoldDB" id="A0A3M7PRJ1"/>
<keyword evidence="1" id="KW-1133">Transmembrane helix</keyword>
<keyword evidence="1" id="KW-0472">Membrane</keyword>
<name>A0A3M7PRJ1_BRAPC</name>
<comment type="caution">
    <text evidence="2">The sequence shown here is derived from an EMBL/GenBank/DDBJ whole genome shotgun (WGS) entry which is preliminary data.</text>
</comment>